<feature type="transmembrane region" description="Helical" evidence="1">
    <location>
        <begin position="538"/>
        <end position="554"/>
    </location>
</feature>
<keyword evidence="3" id="KW-1185">Reference proteome</keyword>
<keyword evidence="1" id="KW-1133">Transmembrane helix</keyword>
<keyword evidence="1" id="KW-0812">Transmembrane</keyword>
<dbReference type="RefSeq" id="WP_089022599.1">
    <property type="nucleotide sequence ID" value="NZ_NIQC01000002.1"/>
</dbReference>
<keyword evidence="1" id="KW-0472">Membrane</keyword>
<organism evidence="2 3">
    <name type="scientific">Natranaerobius trueperi</name>
    <dbReference type="NCBI Taxonomy" id="759412"/>
    <lineage>
        <taxon>Bacteria</taxon>
        <taxon>Bacillati</taxon>
        <taxon>Bacillota</taxon>
        <taxon>Clostridia</taxon>
        <taxon>Natranaerobiales</taxon>
        <taxon>Natranaerobiaceae</taxon>
        <taxon>Natranaerobius</taxon>
    </lineage>
</organism>
<evidence type="ECO:0000313" key="3">
    <source>
        <dbReference type="Proteomes" id="UP000214588"/>
    </source>
</evidence>
<gene>
    <name evidence="2" type="ORF">CDO51_01900</name>
</gene>
<feature type="transmembrane region" description="Helical" evidence="1">
    <location>
        <begin position="471"/>
        <end position="489"/>
    </location>
</feature>
<comment type="caution">
    <text evidence="2">The sequence shown here is derived from an EMBL/GenBank/DDBJ whole genome shotgun (WGS) entry which is preliminary data.</text>
</comment>
<feature type="transmembrane region" description="Helical" evidence="1">
    <location>
        <begin position="418"/>
        <end position="438"/>
    </location>
</feature>
<feature type="transmembrane region" description="Helical" evidence="1">
    <location>
        <begin position="509"/>
        <end position="531"/>
    </location>
</feature>
<dbReference type="EMBL" id="NIQC01000002">
    <property type="protein sequence ID" value="OWZ84794.1"/>
    <property type="molecule type" value="Genomic_DNA"/>
</dbReference>
<name>A0A226C2F4_9FIRM</name>
<evidence type="ECO:0000256" key="1">
    <source>
        <dbReference type="SAM" id="Phobius"/>
    </source>
</evidence>
<feature type="transmembrane region" description="Helical" evidence="1">
    <location>
        <begin position="389"/>
        <end position="411"/>
    </location>
</feature>
<dbReference type="Proteomes" id="UP000214588">
    <property type="component" value="Unassembled WGS sequence"/>
</dbReference>
<protein>
    <submittedName>
        <fullName evidence="2">Uncharacterized protein</fullName>
    </submittedName>
</protein>
<feature type="transmembrane region" description="Helical" evidence="1">
    <location>
        <begin position="591"/>
        <end position="610"/>
    </location>
</feature>
<evidence type="ECO:0000313" key="2">
    <source>
        <dbReference type="EMBL" id="OWZ84794.1"/>
    </source>
</evidence>
<proteinExistence type="predicted"/>
<feature type="transmembrane region" description="Helical" evidence="1">
    <location>
        <begin position="444"/>
        <end position="462"/>
    </location>
</feature>
<sequence>MFYNVIVKAFFLVGFIIVLMSSSLQVFAETEETQLALENDKDLVIILIPGLSLQEAVNEGNLEKLQKFISRGAIGLMNQGVSGRYHPAASYISLGSGVRATTEQDANIVLQKEETNEGVTGQTLYHRHFGKNQIPETSALVPNLPILESSNNKLRHTVNLGSLGHNLQESDTELFYWGNSDTNEIERFGVLTFMNTKGYLDNTIISSEKTLTYSKEHPYGKKTNYDNLKEQLNSNLNSNLDIQIYELGDLWRIKQYSSNLKEDRKLTLKDEAYNEINNILEFIGDYTDTHQVVVLNPVNTVSDYHSGQRLNFFLVSPAEKQGLLTSNTTQRTGIISNLDFAPSLLKHQNNNIPETYLGDVINFNYEEHVAKELTDTKNVFLQIHQNRPLIIQGFILFQIIVILSGLINSLLFNKIIPLVDTLLLSMMVSPLLFLFLGGFPDLEIVKTSIILILGSIAIAIFIQHYFDTKDAVILLALLVSGSLILDTLMGNQLLYKSVLGHDPISGARYYGIGNEFMGILLGSYTLFMLSFAEKNPRLLWSYVPVTIFIVYLFAHPQLGANFGGFISTIGVFVFVILLLRNDFNIKIDIKLILFGGIGIALLAFVLLIILNTRTEVISHLGRTIELVNNQGIQELYNIIIRKVSMNISLIRYSIWSKVLLAFLGVLLTILVFKPTDKINQLKRTSPFIYRAIQANAIGSLLVFLLNDSGVVAAATIMIFVVPPLLLYTTPKKV</sequence>
<feature type="transmembrane region" description="Helical" evidence="1">
    <location>
        <begin position="560"/>
        <end position="579"/>
    </location>
</feature>
<accession>A0A226C2F4</accession>
<dbReference type="AlphaFoldDB" id="A0A226C2F4"/>
<feature type="transmembrane region" description="Helical" evidence="1">
    <location>
        <begin position="654"/>
        <end position="675"/>
    </location>
</feature>
<reference evidence="2 3" key="1">
    <citation type="submission" date="2017-06" db="EMBL/GenBank/DDBJ databases">
        <title>Draft Genome Sequence of Natranaerobius trueperi halophilic, alkalithermophilic bacteria from soda lakes.</title>
        <authorList>
            <person name="Zhao B."/>
        </authorList>
    </citation>
    <scope>NUCLEOTIDE SEQUENCE [LARGE SCALE GENOMIC DNA]</scope>
    <source>
        <strain evidence="2 3">DSM 18760</strain>
    </source>
</reference>
<dbReference type="OrthoDB" id="3199331at2"/>